<evidence type="ECO:0000256" key="8">
    <source>
        <dbReference type="SAM" id="MobiDB-lite"/>
    </source>
</evidence>
<dbReference type="Pfam" id="PF02609">
    <property type="entry name" value="Exonuc_VII_S"/>
    <property type="match status" value="1"/>
</dbReference>
<keyword evidence="5 6" id="KW-0269">Exonuclease</keyword>
<evidence type="ECO:0000313" key="9">
    <source>
        <dbReference type="EMBL" id="HIX35118.1"/>
    </source>
</evidence>
<evidence type="ECO:0000256" key="7">
    <source>
        <dbReference type="SAM" id="Coils"/>
    </source>
</evidence>
<evidence type="ECO:0000256" key="3">
    <source>
        <dbReference type="ARBA" id="ARBA00022722"/>
    </source>
</evidence>
<gene>
    <name evidence="6" type="primary">xseB</name>
    <name evidence="9" type="ORF">H9856_01700</name>
</gene>
<name>A0A9D2AJU5_9LACO</name>
<dbReference type="Gene3D" id="1.10.287.1040">
    <property type="entry name" value="Exonuclease VII, small subunit"/>
    <property type="match status" value="1"/>
</dbReference>
<dbReference type="HAMAP" id="MF_00337">
    <property type="entry name" value="Exonuc_7_S"/>
    <property type="match status" value="1"/>
</dbReference>
<comment type="catalytic activity">
    <reaction evidence="6">
        <text>Exonucleolytic cleavage in either 5'- to 3'- or 3'- to 5'-direction to yield nucleoside 5'-phosphates.</text>
        <dbReference type="EC" id="3.1.11.6"/>
    </reaction>
</comment>
<organism evidence="9 10">
    <name type="scientific">Candidatus Limosilactobacillus merdigallinarum</name>
    <dbReference type="NCBI Taxonomy" id="2838652"/>
    <lineage>
        <taxon>Bacteria</taxon>
        <taxon>Bacillati</taxon>
        <taxon>Bacillota</taxon>
        <taxon>Bacilli</taxon>
        <taxon>Lactobacillales</taxon>
        <taxon>Lactobacillaceae</taxon>
        <taxon>Limosilactobacillus</taxon>
    </lineage>
</organism>
<proteinExistence type="inferred from homology"/>
<keyword evidence="4 6" id="KW-0378">Hydrolase</keyword>
<dbReference type="EC" id="3.1.11.6" evidence="6"/>
<comment type="similarity">
    <text evidence="1 6">Belongs to the XseB family.</text>
</comment>
<feature type="coiled-coil region" evidence="7">
    <location>
        <begin position="14"/>
        <end position="65"/>
    </location>
</feature>
<feature type="region of interest" description="Disordered" evidence="8">
    <location>
        <begin position="66"/>
        <end position="107"/>
    </location>
</feature>
<dbReference type="GO" id="GO:0009318">
    <property type="term" value="C:exodeoxyribonuclease VII complex"/>
    <property type="evidence" value="ECO:0007669"/>
    <property type="project" value="UniProtKB-UniRule"/>
</dbReference>
<dbReference type="NCBIfam" id="TIGR01280">
    <property type="entry name" value="xseB"/>
    <property type="match status" value="1"/>
</dbReference>
<evidence type="ECO:0000256" key="5">
    <source>
        <dbReference type="ARBA" id="ARBA00022839"/>
    </source>
</evidence>
<keyword evidence="7" id="KW-0175">Coiled coil</keyword>
<evidence type="ECO:0000256" key="6">
    <source>
        <dbReference type="HAMAP-Rule" id="MF_00337"/>
    </source>
</evidence>
<dbReference type="GO" id="GO:0008855">
    <property type="term" value="F:exodeoxyribonuclease VII activity"/>
    <property type="evidence" value="ECO:0007669"/>
    <property type="project" value="UniProtKB-UniRule"/>
</dbReference>
<accession>A0A9D2AJU5</accession>
<evidence type="ECO:0000256" key="1">
    <source>
        <dbReference type="ARBA" id="ARBA00009998"/>
    </source>
</evidence>
<protein>
    <recommendedName>
        <fullName evidence="6">Exodeoxyribonuclease 7 small subunit</fullName>
        <ecNumber evidence="6">3.1.11.6</ecNumber>
    </recommendedName>
    <alternativeName>
        <fullName evidence="6">Exodeoxyribonuclease VII small subunit</fullName>
        <shortName evidence="6">Exonuclease VII small subunit</shortName>
    </alternativeName>
</protein>
<comment type="subunit">
    <text evidence="6">Heterooligomer composed of large and small subunits.</text>
</comment>
<dbReference type="AlphaFoldDB" id="A0A9D2AJU5"/>
<comment type="caution">
    <text evidence="9">The sequence shown here is derived from an EMBL/GenBank/DDBJ whole genome shotgun (WGS) entry which is preliminary data.</text>
</comment>
<keyword evidence="2 6" id="KW-0963">Cytoplasm</keyword>
<dbReference type="Proteomes" id="UP000824231">
    <property type="component" value="Unassembled WGS sequence"/>
</dbReference>
<dbReference type="InterPro" id="IPR003761">
    <property type="entry name" value="Exonuc_VII_S"/>
</dbReference>
<keyword evidence="3 6" id="KW-0540">Nuclease</keyword>
<reference evidence="9" key="1">
    <citation type="journal article" date="2021" name="PeerJ">
        <title>Extensive microbial diversity within the chicken gut microbiome revealed by metagenomics and culture.</title>
        <authorList>
            <person name="Gilroy R."/>
            <person name="Ravi A."/>
            <person name="Getino M."/>
            <person name="Pursley I."/>
            <person name="Horton D.L."/>
            <person name="Alikhan N.F."/>
            <person name="Baker D."/>
            <person name="Gharbi K."/>
            <person name="Hall N."/>
            <person name="Watson M."/>
            <person name="Adriaenssens E.M."/>
            <person name="Foster-Nyarko E."/>
            <person name="Jarju S."/>
            <person name="Secka A."/>
            <person name="Antonio M."/>
            <person name="Oren A."/>
            <person name="Chaudhuri R.R."/>
            <person name="La Ragione R."/>
            <person name="Hildebrand F."/>
            <person name="Pallen M.J."/>
        </authorList>
    </citation>
    <scope>NUCLEOTIDE SEQUENCE</scope>
    <source>
        <strain evidence="9">ChiSxjej3B15-572</strain>
    </source>
</reference>
<feature type="compositionally biased region" description="Basic and acidic residues" evidence="8">
    <location>
        <begin position="94"/>
        <end position="107"/>
    </location>
</feature>
<dbReference type="PANTHER" id="PTHR34137:SF1">
    <property type="entry name" value="EXODEOXYRIBONUCLEASE 7 SMALL SUBUNIT"/>
    <property type="match status" value="1"/>
</dbReference>
<dbReference type="NCBIfam" id="NF002138">
    <property type="entry name" value="PRK00977.1-2"/>
    <property type="match status" value="1"/>
</dbReference>
<evidence type="ECO:0000313" key="10">
    <source>
        <dbReference type="Proteomes" id="UP000824231"/>
    </source>
</evidence>
<dbReference type="SUPFAM" id="SSF116842">
    <property type="entry name" value="XseB-like"/>
    <property type="match status" value="1"/>
</dbReference>
<dbReference type="GO" id="GO:0005829">
    <property type="term" value="C:cytosol"/>
    <property type="evidence" value="ECO:0007669"/>
    <property type="project" value="TreeGrafter"/>
</dbReference>
<feature type="compositionally biased region" description="Polar residues" evidence="8">
    <location>
        <begin position="83"/>
        <end position="93"/>
    </location>
</feature>
<comment type="subcellular location">
    <subcellularLocation>
        <location evidence="6">Cytoplasm</location>
    </subcellularLocation>
</comment>
<evidence type="ECO:0000256" key="4">
    <source>
        <dbReference type="ARBA" id="ARBA00022801"/>
    </source>
</evidence>
<sequence length="107" mass="12052">MATTRKKFTFEDQMTQLQNIVNNLQQGNVALEDALKQFKEGMKLANKMQAQLDKSEKTLAELVDENGNVKPAEEKGDDLANNGVKNQGYQSEFLNKDNDDDLPFKDA</sequence>
<comment type="function">
    <text evidence="6">Bidirectionally degrades single-stranded DNA into large acid-insoluble oligonucleotides, which are then degraded further into small acid-soluble oligonucleotides.</text>
</comment>
<dbReference type="GO" id="GO:0006308">
    <property type="term" value="P:DNA catabolic process"/>
    <property type="evidence" value="ECO:0007669"/>
    <property type="project" value="UniProtKB-UniRule"/>
</dbReference>
<dbReference type="PANTHER" id="PTHR34137">
    <property type="entry name" value="EXODEOXYRIBONUCLEASE 7 SMALL SUBUNIT"/>
    <property type="match status" value="1"/>
</dbReference>
<dbReference type="InterPro" id="IPR037004">
    <property type="entry name" value="Exonuc_VII_ssu_sf"/>
</dbReference>
<evidence type="ECO:0000256" key="2">
    <source>
        <dbReference type="ARBA" id="ARBA00022490"/>
    </source>
</evidence>
<reference evidence="9" key="2">
    <citation type="submission" date="2021-04" db="EMBL/GenBank/DDBJ databases">
        <authorList>
            <person name="Gilroy R."/>
        </authorList>
    </citation>
    <scope>NUCLEOTIDE SEQUENCE</scope>
    <source>
        <strain evidence="9">ChiSxjej3B15-572</strain>
    </source>
</reference>
<dbReference type="EMBL" id="DXFH01000002">
    <property type="protein sequence ID" value="HIX35118.1"/>
    <property type="molecule type" value="Genomic_DNA"/>
</dbReference>